<dbReference type="PROSITE" id="PS50109">
    <property type="entry name" value="HIS_KIN"/>
    <property type="match status" value="1"/>
</dbReference>
<dbReference type="InterPro" id="IPR036890">
    <property type="entry name" value="HATPase_C_sf"/>
</dbReference>
<dbReference type="InterPro" id="IPR036097">
    <property type="entry name" value="HisK_dim/P_sf"/>
</dbReference>
<dbReference type="GO" id="GO:0000155">
    <property type="term" value="F:phosphorelay sensor kinase activity"/>
    <property type="evidence" value="ECO:0007669"/>
    <property type="project" value="InterPro"/>
</dbReference>
<dbReference type="InterPro" id="IPR000014">
    <property type="entry name" value="PAS"/>
</dbReference>
<evidence type="ECO:0000256" key="4">
    <source>
        <dbReference type="ARBA" id="ARBA00022741"/>
    </source>
</evidence>
<evidence type="ECO:0000259" key="7">
    <source>
        <dbReference type="PROSITE" id="PS50109"/>
    </source>
</evidence>
<dbReference type="Pfam" id="PF13426">
    <property type="entry name" value="PAS_9"/>
    <property type="match status" value="1"/>
</dbReference>
<dbReference type="InterPro" id="IPR005467">
    <property type="entry name" value="His_kinase_dom"/>
</dbReference>
<evidence type="ECO:0000256" key="6">
    <source>
        <dbReference type="ARBA" id="ARBA00022840"/>
    </source>
</evidence>
<keyword evidence="10" id="KW-1185">Reference proteome</keyword>
<accession>Q0A9M3</accession>
<gene>
    <name evidence="9" type="ordered locus">Mlg_1112</name>
</gene>
<dbReference type="Gene3D" id="3.30.450.20">
    <property type="entry name" value="PAS domain"/>
    <property type="match status" value="1"/>
</dbReference>
<dbReference type="InterPro" id="IPR035965">
    <property type="entry name" value="PAS-like_dom_sf"/>
</dbReference>
<dbReference type="EMBL" id="CP000453">
    <property type="protein sequence ID" value="ABI56464.1"/>
    <property type="molecule type" value="Genomic_DNA"/>
</dbReference>
<evidence type="ECO:0000313" key="10">
    <source>
        <dbReference type="Proteomes" id="UP000001962"/>
    </source>
</evidence>
<dbReference type="SUPFAM" id="SSF55874">
    <property type="entry name" value="ATPase domain of HSP90 chaperone/DNA topoisomerase II/histidine kinase"/>
    <property type="match status" value="1"/>
</dbReference>
<evidence type="ECO:0000259" key="8">
    <source>
        <dbReference type="PROSITE" id="PS50112"/>
    </source>
</evidence>
<evidence type="ECO:0000256" key="2">
    <source>
        <dbReference type="ARBA" id="ARBA00012438"/>
    </source>
</evidence>
<keyword evidence="4" id="KW-0547">Nucleotide-binding</keyword>
<dbReference type="CDD" id="cd00130">
    <property type="entry name" value="PAS"/>
    <property type="match status" value="1"/>
</dbReference>
<dbReference type="eggNOG" id="COG3852">
    <property type="taxonomic scope" value="Bacteria"/>
</dbReference>
<protein>
    <recommendedName>
        <fullName evidence="2">histidine kinase</fullName>
        <ecNumber evidence="2">2.7.13.3</ecNumber>
    </recommendedName>
</protein>
<dbReference type="Gene3D" id="3.30.565.10">
    <property type="entry name" value="Histidine kinase-like ATPase, C-terminal domain"/>
    <property type="match status" value="1"/>
</dbReference>
<dbReference type="SUPFAM" id="SSF55785">
    <property type="entry name" value="PYP-like sensor domain (PAS domain)"/>
    <property type="match status" value="1"/>
</dbReference>
<dbReference type="CDD" id="cd00075">
    <property type="entry name" value="HATPase"/>
    <property type="match status" value="1"/>
</dbReference>
<dbReference type="GO" id="GO:0005524">
    <property type="term" value="F:ATP binding"/>
    <property type="evidence" value="ECO:0007669"/>
    <property type="project" value="UniProtKB-KW"/>
</dbReference>
<dbReference type="InterPro" id="IPR003594">
    <property type="entry name" value="HATPase_dom"/>
</dbReference>
<dbReference type="HOGENOM" id="CLU_649945_0_0_6"/>
<dbReference type="NCBIfam" id="TIGR00229">
    <property type="entry name" value="sensory_box"/>
    <property type="match status" value="1"/>
</dbReference>
<dbReference type="SMART" id="SM00091">
    <property type="entry name" value="PAS"/>
    <property type="match status" value="1"/>
</dbReference>
<evidence type="ECO:0000256" key="5">
    <source>
        <dbReference type="ARBA" id="ARBA00022777"/>
    </source>
</evidence>
<keyword evidence="3 9" id="KW-0808">Transferase</keyword>
<evidence type="ECO:0000256" key="3">
    <source>
        <dbReference type="ARBA" id="ARBA00022679"/>
    </source>
</evidence>
<dbReference type="KEGG" id="aeh:Mlg_1112"/>
<dbReference type="EC" id="2.7.13.3" evidence="2"/>
<name>Q0A9M3_ALKEH</name>
<dbReference type="InterPro" id="IPR004358">
    <property type="entry name" value="Sig_transdc_His_kin-like_C"/>
</dbReference>
<feature type="domain" description="Histidine kinase" evidence="7">
    <location>
        <begin position="204"/>
        <end position="408"/>
    </location>
</feature>
<dbReference type="InterPro" id="IPR050980">
    <property type="entry name" value="2C_sensor_his_kinase"/>
</dbReference>
<dbReference type="PANTHER" id="PTHR44936">
    <property type="entry name" value="SENSOR PROTEIN CREC"/>
    <property type="match status" value="1"/>
</dbReference>
<dbReference type="PRINTS" id="PR00344">
    <property type="entry name" value="BCTRLSENSOR"/>
</dbReference>
<organism evidence="9 10">
    <name type="scientific">Alkalilimnicola ehrlichii (strain ATCC BAA-1101 / DSM 17681 / MLHE-1)</name>
    <dbReference type="NCBI Taxonomy" id="187272"/>
    <lineage>
        <taxon>Bacteria</taxon>
        <taxon>Pseudomonadati</taxon>
        <taxon>Pseudomonadota</taxon>
        <taxon>Gammaproteobacteria</taxon>
        <taxon>Chromatiales</taxon>
        <taxon>Ectothiorhodospiraceae</taxon>
        <taxon>Alkalilimnicola</taxon>
    </lineage>
</organism>
<dbReference type="AlphaFoldDB" id="Q0A9M3"/>
<dbReference type="PROSITE" id="PS50112">
    <property type="entry name" value="PAS"/>
    <property type="match status" value="1"/>
</dbReference>
<evidence type="ECO:0000256" key="1">
    <source>
        <dbReference type="ARBA" id="ARBA00000085"/>
    </source>
</evidence>
<proteinExistence type="predicted"/>
<evidence type="ECO:0000313" key="9">
    <source>
        <dbReference type="EMBL" id="ABI56464.1"/>
    </source>
</evidence>
<dbReference type="SUPFAM" id="SSF47384">
    <property type="entry name" value="Homodimeric domain of signal transducing histidine kinase"/>
    <property type="match status" value="1"/>
</dbReference>
<keyword evidence="5 9" id="KW-0418">Kinase</keyword>
<dbReference type="Proteomes" id="UP000001962">
    <property type="component" value="Chromosome"/>
</dbReference>
<sequence length="422" mass="46737">MRGRWGDDAGPGPVLALGALRLLCLHCAGDVDLELRRSPVRLNWQILVRQLRFMGIRAHSTRCHRKPPRMIFSDELSKTQDATARLFEELYDPAFLIDVDHGCFAGANAAACRYLGYSSDDFQRLTPADIHPHEIPRLQAFLAQVRREGRWVADDLSCRAQGGSLLPAQVRASCIRIDNREYILAIVRDRQEEQLAELGRSIRKVTHDLRNTMVASQLMGDRLARHPDPLVQRSAEMIRRSVRRSVRMCEAMLEVGNARERAPQLERFTLDDVVEEARAAIGPEEVARASLQAPGADAVVLDADFDQIFRILLNLVRNAVAAGARQIQVQGGQHADTVWVEVADDGPGVPDTVRDELFVEKRTAPRSGGAGLGLAIAWELARNHGGALTLKESGPEGAVFRLTLPRSASPEAVLDRLRQSEG</sequence>
<reference evidence="10" key="1">
    <citation type="submission" date="2006-08" db="EMBL/GenBank/DDBJ databases">
        <title>Complete sequence of Alkalilimnicola ehrilichei MLHE-1.</title>
        <authorList>
            <person name="Copeland A."/>
            <person name="Lucas S."/>
            <person name="Lapidus A."/>
            <person name="Barry K."/>
            <person name="Detter J.C."/>
            <person name="Glavina del Rio T."/>
            <person name="Hammon N."/>
            <person name="Israni S."/>
            <person name="Dalin E."/>
            <person name="Tice H."/>
            <person name="Pitluck S."/>
            <person name="Sims D."/>
            <person name="Brettin T."/>
            <person name="Bruce D."/>
            <person name="Han C."/>
            <person name="Tapia R."/>
            <person name="Gilna P."/>
            <person name="Schmutz J."/>
            <person name="Larimer F."/>
            <person name="Land M."/>
            <person name="Hauser L."/>
            <person name="Kyrpides N."/>
            <person name="Mikhailova N."/>
            <person name="Oremland R.S."/>
            <person name="Hoeft S.E."/>
            <person name="Switzer-Blum J."/>
            <person name="Kulp T."/>
            <person name="King G."/>
            <person name="Tabita R."/>
            <person name="Witte B."/>
            <person name="Santini J.M."/>
            <person name="Basu P."/>
            <person name="Hollibaugh J.T."/>
            <person name="Xie G."/>
            <person name="Stolz J.F."/>
            <person name="Richardson P."/>
        </authorList>
    </citation>
    <scope>NUCLEOTIDE SEQUENCE [LARGE SCALE GENOMIC DNA]</scope>
    <source>
        <strain evidence="10">ATCC BAA-1101 / DSM 17681 / MLHE-1</strain>
    </source>
</reference>
<feature type="domain" description="PAS" evidence="8">
    <location>
        <begin position="79"/>
        <end position="149"/>
    </location>
</feature>
<keyword evidence="6" id="KW-0067">ATP-binding</keyword>
<dbReference type="Pfam" id="PF02518">
    <property type="entry name" value="HATPase_c"/>
    <property type="match status" value="1"/>
</dbReference>
<dbReference type="SMART" id="SM00387">
    <property type="entry name" value="HATPase_c"/>
    <property type="match status" value="1"/>
</dbReference>
<comment type="catalytic activity">
    <reaction evidence="1">
        <text>ATP + protein L-histidine = ADP + protein N-phospho-L-histidine.</text>
        <dbReference type="EC" id="2.7.13.3"/>
    </reaction>
</comment>
<dbReference type="PANTHER" id="PTHR44936:SF10">
    <property type="entry name" value="SENSOR PROTEIN RSTB"/>
    <property type="match status" value="1"/>
</dbReference>